<keyword evidence="1" id="KW-0732">Signal</keyword>
<dbReference type="EMBL" id="JAQQKV010000001">
    <property type="protein sequence ID" value="MDC7675875.1"/>
    <property type="molecule type" value="Genomic_DNA"/>
</dbReference>
<reference evidence="2 3" key="1">
    <citation type="submission" date="2023-01" db="EMBL/GenBank/DDBJ databases">
        <title>Novel species of the genus Asticcacaulis isolated from rivers.</title>
        <authorList>
            <person name="Lu H."/>
        </authorList>
    </citation>
    <scope>NUCLEOTIDE SEQUENCE [LARGE SCALE GENOMIC DNA]</scope>
    <source>
        <strain evidence="2 3">LKC15W</strain>
    </source>
</reference>
<gene>
    <name evidence="2" type="ORF">PQU98_07035</name>
</gene>
<dbReference type="SUPFAM" id="SSF51695">
    <property type="entry name" value="PLC-like phosphodiesterases"/>
    <property type="match status" value="1"/>
</dbReference>
<dbReference type="Pfam" id="PF16670">
    <property type="entry name" value="PI-PLC-C1"/>
    <property type="match status" value="1"/>
</dbReference>
<evidence type="ECO:0000313" key="3">
    <source>
        <dbReference type="Proteomes" id="UP001218579"/>
    </source>
</evidence>
<dbReference type="Gene3D" id="3.20.20.190">
    <property type="entry name" value="Phosphatidylinositol (PI) phosphodiesterase"/>
    <property type="match status" value="1"/>
</dbReference>
<organism evidence="2 3">
    <name type="scientific">Asticcacaulis machinosus</name>
    <dbReference type="NCBI Taxonomy" id="2984211"/>
    <lineage>
        <taxon>Bacteria</taxon>
        <taxon>Pseudomonadati</taxon>
        <taxon>Pseudomonadota</taxon>
        <taxon>Alphaproteobacteria</taxon>
        <taxon>Caulobacterales</taxon>
        <taxon>Caulobacteraceae</taxon>
        <taxon>Asticcacaulis</taxon>
    </lineage>
</organism>
<dbReference type="RefSeq" id="WP_272744192.1">
    <property type="nucleotide sequence ID" value="NZ_JAQQKV010000001.1"/>
</dbReference>
<dbReference type="CDD" id="cd08589">
    <property type="entry name" value="PI-PLCc_SaPLC1_like"/>
    <property type="match status" value="1"/>
</dbReference>
<accession>A0ABT5HI02</accession>
<proteinExistence type="predicted"/>
<protein>
    <submittedName>
        <fullName evidence="2">Phosphatidylinositol-specific phospholipase C1-like protein</fullName>
    </submittedName>
</protein>
<comment type="caution">
    <text evidence="2">The sequence shown here is derived from an EMBL/GenBank/DDBJ whole genome shotgun (WGS) entry which is preliminary data.</text>
</comment>
<name>A0ABT5HI02_9CAUL</name>
<dbReference type="Proteomes" id="UP001218579">
    <property type="component" value="Unassembled WGS sequence"/>
</dbReference>
<feature type="chain" id="PRO_5046626971" evidence="1">
    <location>
        <begin position="21"/>
        <end position="397"/>
    </location>
</feature>
<dbReference type="InterPro" id="IPR032075">
    <property type="entry name" value="PI-PLC-C1"/>
</dbReference>
<evidence type="ECO:0000256" key="1">
    <source>
        <dbReference type="SAM" id="SignalP"/>
    </source>
</evidence>
<evidence type="ECO:0000313" key="2">
    <source>
        <dbReference type="EMBL" id="MDC7675875.1"/>
    </source>
</evidence>
<feature type="signal peptide" evidence="1">
    <location>
        <begin position="1"/>
        <end position="20"/>
    </location>
</feature>
<dbReference type="InterPro" id="IPR017946">
    <property type="entry name" value="PLC-like_Pdiesterase_TIM-brl"/>
</dbReference>
<keyword evidence="3" id="KW-1185">Reference proteome</keyword>
<sequence>MKNMLLLAVAAAALSHGAVAKDFETAPRDLKLNEIQVLGTHNSYARPVDKRIMAVVDPVIEKMMAQFSANMSEADMARFKEEHPSGMKLSEGLNYDHPDLKTQLDAGLRSLEIDVNPDPKGGHYLDPAGYRLLRSQGVTDLPPHNTTDLDKPGFKVLHVPDIDFRSHCPTLKLCLTQIREWSNANPGHVPVFILLEAKTQGLPVLPQPTPPVPFDAARFAELDQEIIDVLGRERLITPDDVRGNYATLNAAVRAGHWPTLKAARGKIVFLMITATGPAATKAYLDGHPSLKGRVAFLRAEPGEDHAAFLMYDNALVRSEEIKRYVAEGYIVRTRSDIETYEAKANDMTRAKAAFDSGAQVVSTDFFRPGNAYGTDYVVTLPGGGAARCNPLKCPLGQ</sequence>